<dbReference type="Proteomes" id="UP000267844">
    <property type="component" value="Unassembled WGS sequence"/>
</dbReference>
<dbReference type="AlphaFoldDB" id="A0A3R8ST63"/>
<comment type="caution">
    <text evidence="1">The sequence shown here is derived from an EMBL/GenBank/DDBJ whole genome shotgun (WGS) entry which is preliminary data.</text>
</comment>
<evidence type="ECO:0000313" key="1">
    <source>
        <dbReference type="EMBL" id="RRT91672.1"/>
    </source>
</evidence>
<protein>
    <submittedName>
        <fullName evidence="1">Uncharacterized protein</fullName>
    </submittedName>
</protein>
<accession>A0A3R8ST63</accession>
<dbReference type="EMBL" id="RHPO01000013">
    <property type="protein sequence ID" value="RRT91672.1"/>
    <property type="molecule type" value="Genomic_DNA"/>
</dbReference>
<proteinExistence type="predicted"/>
<organism evidence="1 2">
    <name type="scientific">Empedobacter falsenii</name>
    <dbReference type="NCBI Taxonomy" id="343874"/>
    <lineage>
        <taxon>Bacteria</taxon>
        <taxon>Pseudomonadati</taxon>
        <taxon>Bacteroidota</taxon>
        <taxon>Flavobacteriia</taxon>
        <taxon>Flavobacteriales</taxon>
        <taxon>Weeksellaceae</taxon>
        <taxon>Empedobacter</taxon>
    </lineage>
</organism>
<name>A0A3R8ST63_9FLAO</name>
<evidence type="ECO:0000313" key="2">
    <source>
        <dbReference type="Proteomes" id="UP000267844"/>
    </source>
</evidence>
<dbReference type="PROSITE" id="PS51257">
    <property type="entry name" value="PROKAR_LIPOPROTEIN"/>
    <property type="match status" value="1"/>
</dbReference>
<reference evidence="1 2" key="1">
    <citation type="submission" date="2018-10" db="EMBL/GenBank/DDBJ databases">
        <title>Transmission dynamics of multidrug resistant bacteria on intensive care unit surfaces.</title>
        <authorList>
            <person name="D'Souza A.W."/>
            <person name="Potter R.F."/>
            <person name="Wallace M."/>
            <person name="Shupe A."/>
            <person name="Patel S."/>
            <person name="Sun S."/>
            <person name="Gul D."/>
            <person name="Kwon J.H."/>
            <person name="Andleeb S."/>
            <person name="Burnham C.-A.D."/>
            <person name="Dantas G."/>
        </authorList>
    </citation>
    <scope>NUCLEOTIDE SEQUENCE [LARGE SCALE GENOMIC DNA]</scope>
    <source>
        <strain evidence="1 2">WF_348</strain>
    </source>
</reference>
<dbReference type="RefSeq" id="WP_125349761.1">
    <property type="nucleotide sequence ID" value="NZ_RHPN01000012.1"/>
</dbReference>
<sequence>MKNILLLIVITTLFTGCDFGPPATLNEDFVHYNLINKDLPFTKLIGKYKLDKDSKVRYNIPDSLDFYIELGVKNKKDTFLNANRYISPLDRSIIDERLDDIKIMYYENGKDINSLNRKLIGTGNISVYTRKQDSVLALYVYTPPTSIKKNDSIIYLNGDYLRYIKVD</sequence>
<gene>
    <name evidence="1" type="ORF">EGI89_07790</name>
</gene>